<protein>
    <recommendedName>
        <fullName evidence="3">Transposase</fullName>
    </recommendedName>
</protein>
<dbReference type="EMBL" id="SACT01000032">
    <property type="protein sequence ID" value="RVT46670.1"/>
    <property type="molecule type" value="Genomic_DNA"/>
</dbReference>
<dbReference type="GO" id="GO:0004803">
    <property type="term" value="F:transposase activity"/>
    <property type="evidence" value="ECO:0007669"/>
    <property type="project" value="InterPro"/>
</dbReference>
<comment type="caution">
    <text evidence="1">The sequence shown here is derived from an EMBL/GenBank/DDBJ whole genome shotgun (WGS) entry which is preliminary data.</text>
</comment>
<reference evidence="1 2" key="1">
    <citation type="submission" date="2019-01" db="EMBL/GenBank/DDBJ databases">
        <authorList>
            <person name="Chen W.-M."/>
        </authorList>
    </citation>
    <scope>NUCLEOTIDE SEQUENCE [LARGE SCALE GENOMIC DNA]</scope>
    <source>
        <strain evidence="1 2">ICH-3</strain>
    </source>
</reference>
<dbReference type="AlphaFoldDB" id="A0A437JJ83"/>
<name>A0A437JJ83_9BURK</name>
<dbReference type="Proteomes" id="UP000288178">
    <property type="component" value="Unassembled WGS sequence"/>
</dbReference>
<organism evidence="1 2">
    <name type="scientific">Rubrivivax albus</name>
    <dbReference type="NCBI Taxonomy" id="2499835"/>
    <lineage>
        <taxon>Bacteria</taxon>
        <taxon>Pseudomonadati</taxon>
        <taxon>Pseudomonadota</taxon>
        <taxon>Betaproteobacteria</taxon>
        <taxon>Burkholderiales</taxon>
        <taxon>Sphaerotilaceae</taxon>
        <taxon>Rubrivivax</taxon>
    </lineage>
</organism>
<dbReference type="NCBIfam" id="NF047595">
    <property type="entry name" value="IS66_ISRel24_TnpA"/>
    <property type="match status" value="1"/>
</dbReference>
<accession>A0A437JJ83</accession>
<dbReference type="OrthoDB" id="9800877at2"/>
<sequence>MRRRHDRELKQQVLAECAAPGKSVAQVAMAHGLNANLVHKWRRQASAVAEPPMPAFVPVAVAAPVVTEQAQFIDLELQRGAVSVRVLWPLASTATCAAWLREILR</sequence>
<dbReference type="GO" id="GO:0006313">
    <property type="term" value="P:DNA transposition"/>
    <property type="evidence" value="ECO:0007669"/>
    <property type="project" value="InterPro"/>
</dbReference>
<evidence type="ECO:0008006" key="3">
    <source>
        <dbReference type="Google" id="ProtNLM"/>
    </source>
</evidence>
<gene>
    <name evidence="1" type="ORF">ENE75_24620</name>
</gene>
<dbReference type="InterPro" id="IPR009057">
    <property type="entry name" value="Homeodomain-like_sf"/>
</dbReference>
<dbReference type="GO" id="GO:0003677">
    <property type="term" value="F:DNA binding"/>
    <property type="evidence" value="ECO:0007669"/>
    <property type="project" value="InterPro"/>
</dbReference>
<evidence type="ECO:0000313" key="1">
    <source>
        <dbReference type="EMBL" id="RVT46670.1"/>
    </source>
</evidence>
<keyword evidence="2" id="KW-1185">Reference proteome</keyword>
<dbReference type="SUPFAM" id="SSF46689">
    <property type="entry name" value="Homeodomain-like"/>
    <property type="match status" value="1"/>
</dbReference>
<dbReference type="InterPro" id="IPR002514">
    <property type="entry name" value="Transposase_8"/>
</dbReference>
<proteinExistence type="predicted"/>
<evidence type="ECO:0000313" key="2">
    <source>
        <dbReference type="Proteomes" id="UP000288178"/>
    </source>
</evidence>
<dbReference type="Pfam" id="PF01527">
    <property type="entry name" value="HTH_Tnp_1"/>
    <property type="match status" value="1"/>
</dbReference>